<dbReference type="Gene3D" id="1.10.10.10">
    <property type="entry name" value="Winged helix-like DNA-binding domain superfamily/Winged helix DNA-binding domain"/>
    <property type="match status" value="1"/>
</dbReference>
<comment type="similarity">
    <text evidence="1">Belongs to the ROK (NagC/XylR) family.</text>
</comment>
<accession>A0A1I5WJI4</accession>
<keyword evidence="2" id="KW-0808">Transferase</keyword>
<gene>
    <name evidence="2" type="ORF">SAMN04488047_1486</name>
</gene>
<dbReference type="Proteomes" id="UP000199356">
    <property type="component" value="Unassembled WGS sequence"/>
</dbReference>
<dbReference type="AlphaFoldDB" id="A0A1I5WJI4"/>
<reference evidence="2 3" key="1">
    <citation type="submission" date="2016-10" db="EMBL/GenBank/DDBJ databases">
        <authorList>
            <person name="de Groot N.N."/>
        </authorList>
    </citation>
    <scope>NUCLEOTIDE SEQUENCE [LARGE SCALE GENOMIC DNA]</scope>
    <source>
        <strain evidence="2 3">DSM 19547</strain>
    </source>
</reference>
<dbReference type="InterPro" id="IPR000600">
    <property type="entry name" value="ROK"/>
</dbReference>
<dbReference type="InterPro" id="IPR036388">
    <property type="entry name" value="WH-like_DNA-bd_sf"/>
</dbReference>
<dbReference type="Pfam" id="PF00480">
    <property type="entry name" value="ROK"/>
    <property type="match status" value="1"/>
</dbReference>
<dbReference type="RefSeq" id="WP_093425792.1">
    <property type="nucleotide sequence ID" value="NZ_FOXA01000048.1"/>
</dbReference>
<dbReference type="STRING" id="441119.SAMN04488047_1486"/>
<evidence type="ECO:0000313" key="2">
    <source>
        <dbReference type="EMBL" id="SFQ19820.1"/>
    </source>
</evidence>
<name>A0A1I5WJI4_9RHOB</name>
<protein>
    <submittedName>
        <fullName evidence="2">Sugar kinase of the NBD/HSP70 family, may contain an N-terminal HTH domain</fullName>
    </submittedName>
</protein>
<evidence type="ECO:0000256" key="1">
    <source>
        <dbReference type="ARBA" id="ARBA00006479"/>
    </source>
</evidence>
<dbReference type="SUPFAM" id="SSF46785">
    <property type="entry name" value="Winged helix' DNA-binding domain"/>
    <property type="match status" value="1"/>
</dbReference>
<dbReference type="Gene3D" id="3.30.420.40">
    <property type="match status" value="2"/>
</dbReference>
<dbReference type="InterPro" id="IPR036390">
    <property type="entry name" value="WH_DNA-bd_sf"/>
</dbReference>
<dbReference type="GO" id="GO:0016301">
    <property type="term" value="F:kinase activity"/>
    <property type="evidence" value="ECO:0007669"/>
    <property type="project" value="UniProtKB-KW"/>
</dbReference>
<dbReference type="InterPro" id="IPR043129">
    <property type="entry name" value="ATPase_NBD"/>
</dbReference>
<dbReference type="SUPFAM" id="SSF53067">
    <property type="entry name" value="Actin-like ATPase domain"/>
    <property type="match status" value="1"/>
</dbReference>
<dbReference type="OrthoDB" id="9810372at2"/>
<keyword evidence="2" id="KW-0418">Kinase</keyword>
<evidence type="ECO:0000313" key="3">
    <source>
        <dbReference type="Proteomes" id="UP000199356"/>
    </source>
</evidence>
<dbReference type="PANTHER" id="PTHR18964:SF149">
    <property type="entry name" value="BIFUNCTIONAL UDP-N-ACETYLGLUCOSAMINE 2-EPIMERASE_N-ACETYLMANNOSAMINE KINASE"/>
    <property type="match status" value="1"/>
</dbReference>
<dbReference type="Pfam" id="PF13412">
    <property type="entry name" value="HTH_24"/>
    <property type="match status" value="1"/>
</dbReference>
<keyword evidence="3" id="KW-1185">Reference proteome</keyword>
<sequence>MLSILPPRSTSAERARSHNRRLVLGHVHATGEIGRAELSRACGLTIQAVSNIIAELEQEGLIRETGRRSTGRGLPATLYGINPGGACALGVEVRPDALLAALLDLNGGAIFTTRRALNDAHPTAVTQELRALREELKSAHPDVVSRLLGAGVVMPGPFGATGLSGTASDLPGWQETDARQVFAEALGVPIDLDNDANAAAMAERVKGVAQGLNDYAYLYFGTGVGLGLVSGGRRVAGAFGNAGEIGHLRVQTPDGSRALEELASRLSLQHRLAGRGHGTINFDRLSALDAAGDAILEEWIATAASALGQAVHVIENLFDPETVILGGALPERIVDRLISRVPLPDGSVSNRPDRVRARLLRGDCGRLTATLGAAALILDRAFSPQLGALD</sequence>
<dbReference type="PANTHER" id="PTHR18964">
    <property type="entry name" value="ROK (REPRESSOR, ORF, KINASE) FAMILY"/>
    <property type="match status" value="1"/>
</dbReference>
<proteinExistence type="inferred from homology"/>
<dbReference type="EMBL" id="FOXA01000048">
    <property type="protein sequence ID" value="SFQ19820.1"/>
    <property type="molecule type" value="Genomic_DNA"/>
</dbReference>
<organism evidence="2 3">
    <name type="scientific">Tranquillimonas alkanivorans</name>
    <dbReference type="NCBI Taxonomy" id="441119"/>
    <lineage>
        <taxon>Bacteria</taxon>
        <taxon>Pseudomonadati</taxon>
        <taxon>Pseudomonadota</taxon>
        <taxon>Alphaproteobacteria</taxon>
        <taxon>Rhodobacterales</taxon>
        <taxon>Roseobacteraceae</taxon>
        <taxon>Tranquillimonas</taxon>
    </lineage>
</organism>